<protein>
    <submittedName>
        <fullName evidence="2">DNA mismatch repair protein MutT</fullName>
    </submittedName>
</protein>
<gene>
    <name evidence="2" type="ORF">BG258_16230</name>
</gene>
<evidence type="ECO:0000313" key="3">
    <source>
        <dbReference type="Proteomes" id="UP000094784"/>
    </source>
</evidence>
<comment type="caution">
    <text evidence="2">The sequence shown here is derived from an EMBL/GenBank/DDBJ whole genome shotgun (WGS) entry which is preliminary data.</text>
</comment>
<name>A0A1E4RAH5_9BACI</name>
<dbReference type="SUPFAM" id="SSF55811">
    <property type="entry name" value="Nudix"/>
    <property type="match status" value="1"/>
</dbReference>
<dbReference type="OrthoDB" id="7376250at2"/>
<dbReference type="InterPro" id="IPR015797">
    <property type="entry name" value="NUDIX_hydrolase-like_dom_sf"/>
</dbReference>
<dbReference type="PANTHER" id="PTHR43736:SF2">
    <property type="entry name" value="MUTT_NUDIX FAMILY PROTEIN"/>
    <property type="match status" value="1"/>
</dbReference>
<dbReference type="Proteomes" id="UP000094784">
    <property type="component" value="Unassembled WGS sequence"/>
</dbReference>
<sequence>MKKEQIIAKAICVFRKEDVILVCEGFDEVKGTFYYRPIGGKIEFGETSSKAVRREILEEIKASITNLKHVGTIENIFTYNGDNRHEIVFVYEAEFIEMSFYEKASFWGQEDNGIRFKLLWKPISDFSNNKCTLVPDGLFELL</sequence>
<evidence type="ECO:0000259" key="1">
    <source>
        <dbReference type="PROSITE" id="PS51462"/>
    </source>
</evidence>
<dbReference type="EMBL" id="MECQ01000001">
    <property type="protein sequence ID" value="ODV57348.1"/>
    <property type="molecule type" value="Genomic_DNA"/>
</dbReference>
<dbReference type="Gene3D" id="3.90.79.10">
    <property type="entry name" value="Nucleoside Triphosphate Pyrophosphohydrolase"/>
    <property type="match status" value="1"/>
</dbReference>
<dbReference type="Pfam" id="PF00293">
    <property type="entry name" value="NUDIX"/>
    <property type="match status" value="1"/>
</dbReference>
<organism evidence="2 3">
    <name type="scientific">Lysinibacillus fusiformis</name>
    <dbReference type="NCBI Taxonomy" id="28031"/>
    <lineage>
        <taxon>Bacteria</taxon>
        <taxon>Bacillati</taxon>
        <taxon>Bacillota</taxon>
        <taxon>Bacilli</taxon>
        <taxon>Bacillales</taxon>
        <taxon>Bacillaceae</taxon>
        <taxon>Lysinibacillus</taxon>
    </lineage>
</organism>
<dbReference type="PANTHER" id="PTHR43736">
    <property type="entry name" value="ADP-RIBOSE PYROPHOSPHATASE"/>
    <property type="match status" value="1"/>
</dbReference>
<dbReference type="AlphaFoldDB" id="A0A1E4RAH5"/>
<evidence type="ECO:0000313" key="2">
    <source>
        <dbReference type="EMBL" id="ODV57348.1"/>
    </source>
</evidence>
<dbReference type="InterPro" id="IPR000086">
    <property type="entry name" value="NUDIX_hydrolase_dom"/>
</dbReference>
<dbReference type="PROSITE" id="PS51462">
    <property type="entry name" value="NUDIX"/>
    <property type="match status" value="1"/>
</dbReference>
<feature type="domain" description="Nudix hydrolase" evidence="1">
    <location>
        <begin position="4"/>
        <end position="139"/>
    </location>
</feature>
<dbReference type="CDD" id="cd04688">
    <property type="entry name" value="NUDIX_Hydrolase"/>
    <property type="match status" value="1"/>
</dbReference>
<proteinExistence type="predicted"/>
<reference evidence="2 3" key="1">
    <citation type="submission" date="2016-09" db="EMBL/GenBank/DDBJ databases">
        <title>Draft genome sequence of the soil isolate, Lysinibacillus fusiformis M5, a potential hypoxanthine producer.</title>
        <authorList>
            <person name="Gallegos-Monterrosa R."/>
            <person name="Maroti G."/>
            <person name="Balint B."/>
            <person name="Kovacs A.T."/>
        </authorList>
    </citation>
    <scope>NUCLEOTIDE SEQUENCE [LARGE SCALE GENOMIC DNA]</scope>
    <source>
        <strain evidence="2 3">M5</strain>
    </source>
</reference>
<dbReference type="RefSeq" id="WP_069482247.1">
    <property type="nucleotide sequence ID" value="NZ_CP130331.1"/>
</dbReference>
<accession>A0A1E4RAH5</accession>